<gene>
    <name evidence="2" type="ORF">SAY86_032011</name>
</gene>
<comment type="caution">
    <text evidence="2">The sequence shown here is derived from an EMBL/GenBank/DDBJ whole genome shotgun (WGS) entry which is preliminary data.</text>
</comment>
<dbReference type="PANTHER" id="PTHR31390">
    <property type="entry name" value="EXPRESSED PROTEIN"/>
    <property type="match status" value="1"/>
</dbReference>
<protein>
    <recommendedName>
        <fullName evidence="4">DUF3527 domain protein</fullName>
    </recommendedName>
</protein>
<feature type="compositionally biased region" description="Polar residues" evidence="1">
    <location>
        <begin position="274"/>
        <end position="291"/>
    </location>
</feature>
<dbReference type="AlphaFoldDB" id="A0AAN7RA93"/>
<evidence type="ECO:0008006" key="4">
    <source>
        <dbReference type="Google" id="ProtNLM"/>
    </source>
</evidence>
<sequence>MKFGEWFIAENSNLIYADLHYKITKDAEEQWPSSKDDQKRTLGSTDKDDELVRYMSNLPGYLKNTENIKEKAYSIGVLDWECLERWQHMHKQTIKSSKFSTSHTSISISHPTVASSSHSSRGHSCSPVNHRMPHHTVLPYSVASPDLIGQKTTKSTGNNAFAVNESRNLVNNSLWHRKKIEERKKREHNSKMFQKIEKSQSLHMKGDLGHSFSEEKAEIQLQDYGHEKTDEGLEKSNTVVSGNVSEGQNRVVILTPINISGGDKLEVSQLPDPTASSNQKASADSSQGSNSTKLLDIHHSEFDSKFSRVNQPISIGEGPTKLSSDVIHHLPASGRAPVTPRRSKNLEMRTVASLKDDAVKSSKGVNTKSGEKVRSLSPLRRFSMGVGKIVKSYSSKEPDSPESSLVCNYRKSCAENLESPASVPARSRSSPLRRMLEPLLKPKDSNCGYSDDPLKKNSEPINRVSTSSIGQPDPSAVILAKAKLDITSCGSINVDNSQVEKKGRSSMVQALLRVAFKNDLPLFTFAVKNNGDVLAAAVKEHNSSSCKGNQTLIYTFLMIREVKKKSASWINQGGKGKGKNYVPNVVAQMKVSISPLSNLREFVLFSVEPKNQNQHTSEFLPNNELAAIVSHIPLRIYPYSVINQHQGSLSEDVDQDASVNMTVILPSGVHSLPSTGGPSSLIQRWRSGGSCDCGGWDLGCQMKVLSGDHHLREKLTSKSPPVTGHFALFPQLDAQENRPEFALAPFKDDIYSVEFNSSLSVLQAFSMSIAALESIKMIGSREDQNLNIGKCLGETSCSPNGDIPTESQGNMKQLLLSKLVACRNDFHAQKYLQ</sequence>
<dbReference type="EMBL" id="JAXQNO010000009">
    <property type="protein sequence ID" value="KAK4791598.1"/>
    <property type="molecule type" value="Genomic_DNA"/>
</dbReference>
<dbReference type="Pfam" id="PF12043">
    <property type="entry name" value="DUF3527"/>
    <property type="match status" value="2"/>
</dbReference>
<dbReference type="InterPro" id="IPR021916">
    <property type="entry name" value="DUF3527"/>
</dbReference>
<feature type="region of interest" description="Disordered" evidence="1">
    <location>
        <begin position="262"/>
        <end position="291"/>
    </location>
</feature>
<keyword evidence="3" id="KW-1185">Reference proteome</keyword>
<evidence type="ECO:0000256" key="1">
    <source>
        <dbReference type="SAM" id="MobiDB-lite"/>
    </source>
</evidence>
<feature type="region of interest" description="Disordered" evidence="1">
    <location>
        <begin position="441"/>
        <end position="469"/>
    </location>
</feature>
<evidence type="ECO:0000313" key="3">
    <source>
        <dbReference type="Proteomes" id="UP001346149"/>
    </source>
</evidence>
<feature type="compositionally biased region" description="Polar residues" evidence="1">
    <location>
        <begin position="459"/>
        <end position="469"/>
    </location>
</feature>
<dbReference type="Proteomes" id="UP001346149">
    <property type="component" value="Unassembled WGS sequence"/>
</dbReference>
<reference evidence="2 3" key="1">
    <citation type="journal article" date="2023" name="Hortic Res">
        <title>Pangenome of water caltrop reveals structural variations and asymmetric subgenome divergence after allopolyploidization.</title>
        <authorList>
            <person name="Zhang X."/>
            <person name="Chen Y."/>
            <person name="Wang L."/>
            <person name="Yuan Y."/>
            <person name="Fang M."/>
            <person name="Shi L."/>
            <person name="Lu R."/>
            <person name="Comes H.P."/>
            <person name="Ma Y."/>
            <person name="Chen Y."/>
            <person name="Huang G."/>
            <person name="Zhou Y."/>
            <person name="Zheng Z."/>
            <person name="Qiu Y."/>
        </authorList>
    </citation>
    <scope>NUCLEOTIDE SEQUENCE [LARGE SCALE GENOMIC DNA]</scope>
    <source>
        <strain evidence="2">F231</strain>
    </source>
</reference>
<evidence type="ECO:0000313" key="2">
    <source>
        <dbReference type="EMBL" id="KAK4791598.1"/>
    </source>
</evidence>
<organism evidence="2 3">
    <name type="scientific">Trapa natans</name>
    <name type="common">Water chestnut</name>
    <dbReference type="NCBI Taxonomy" id="22666"/>
    <lineage>
        <taxon>Eukaryota</taxon>
        <taxon>Viridiplantae</taxon>
        <taxon>Streptophyta</taxon>
        <taxon>Embryophyta</taxon>
        <taxon>Tracheophyta</taxon>
        <taxon>Spermatophyta</taxon>
        <taxon>Magnoliopsida</taxon>
        <taxon>eudicotyledons</taxon>
        <taxon>Gunneridae</taxon>
        <taxon>Pentapetalae</taxon>
        <taxon>rosids</taxon>
        <taxon>malvids</taxon>
        <taxon>Myrtales</taxon>
        <taxon>Lythraceae</taxon>
        <taxon>Trapa</taxon>
    </lineage>
</organism>
<proteinExistence type="predicted"/>
<dbReference type="PANTHER" id="PTHR31390:SF4">
    <property type="entry name" value="DUF3527 DOMAIN-CONTAINING PROTEIN"/>
    <property type="match status" value="1"/>
</dbReference>
<accession>A0AAN7RA93</accession>
<name>A0AAN7RA93_TRANT</name>